<accession>A0A8S5R2C4</accession>
<evidence type="ECO:0000313" key="2">
    <source>
        <dbReference type="EMBL" id="DAE25235.1"/>
    </source>
</evidence>
<dbReference type="EMBL" id="BK015795">
    <property type="protein sequence ID" value="DAE25235.1"/>
    <property type="molecule type" value="Genomic_DNA"/>
</dbReference>
<name>A0A8S5R2C4_9CAUD</name>
<proteinExistence type="predicted"/>
<evidence type="ECO:0000256" key="1">
    <source>
        <dbReference type="SAM" id="MobiDB-lite"/>
    </source>
</evidence>
<organism evidence="2">
    <name type="scientific">Siphoviridae sp. ctWWc42</name>
    <dbReference type="NCBI Taxonomy" id="2826361"/>
    <lineage>
        <taxon>Viruses</taxon>
        <taxon>Duplodnaviria</taxon>
        <taxon>Heunggongvirae</taxon>
        <taxon>Uroviricota</taxon>
        <taxon>Caudoviricetes</taxon>
    </lineage>
</organism>
<feature type="region of interest" description="Disordered" evidence="1">
    <location>
        <begin position="44"/>
        <end position="66"/>
    </location>
</feature>
<reference evidence="2" key="1">
    <citation type="journal article" date="2021" name="Proc. Natl. Acad. Sci. U.S.A.">
        <title>A Catalog of Tens of Thousands of Viruses from Human Metagenomes Reveals Hidden Associations with Chronic Diseases.</title>
        <authorList>
            <person name="Tisza M.J."/>
            <person name="Buck C.B."/>
        </authorList>
    </citation>
    <scope>NUCLEOTIDE SEQUENCE</scope>
    <source>
        <strain evidence="2">CtWWc42</strain>
    </source>
</reference>
<protein>
    <submittedName>
        <fullName evidence="2">Uncharacterized protein</fullName>
    </submittedName>
</protein>
<sequence>MKKIIPYLVSFVAGLVVGGVAMSVVKQKDCEEQIESVKEAFSSIKEKREEPEKKEDHIPTPKSGFEYRNDKADVGTYKSISTNYNKVEPMNEIEWGTRVIAPTEVGMCPDYDIETLQYYSDHILADDNGCVIESPEDIIGDKALDSFGEYEEDCVYVVNDDNSMYYEIYKNLERYADIRPDSDLENIYDARREH</sequence>